<sequence>MTKNHILYFSLMYFLIGLIHTFVGSFNQYLKIEFNMNQSDVSNLISIQFTTFMIGVFYSILSFSKSIKNTLKVIHLLILIIVTAFVFFENFLLLYFLIAILGFCAGLIESSIASYIFNNKFNSAKVFGYIESFFAIGALLLPIIVWLFESYSNTKFSVLFILIVNIFSLWIVSSLTFEIDNKKKSNLTNVFTNKKFMIIIIILIWCFFYISIETNFSNLLPYMNLVSDNLSYITVSIFWFGIIIGRLLYAIILSKIKIRLESLLLLYTIISLLLYIILIYSDTADLFKLILLFLLTLFFAPMFPLGASIINRFSSNKNLLTSIFIAVAGIGGAIGATIIRTALTLNIPAHVTILSILLICLFLSIIITKITRINV</sequence>
<evidence type="ECO:0000313" key="11">
    <source>
        <dbReference type="Proteomes" id="UP000264146"/>
    </source>
</evidence>
<dbReference type="EMBL" id="UHEF01000001">
    <property type="protein sequence ID" value="SUM90219.1"/>
    <property type="molecule type" value="Genomic_DNA"/>
</dbReference>
<dbReference type="Gene3D" id="1.20.1250.20">
    <property type="entry name" value="MFS general substrate transporter like domains"/>
    <property type="match status" value="2"/>
</dbReference>
<dbReference type="PANTHER" id="PTHR23514:SF3">
    <property type="entry name" value="BYPASS OF STOP CODON PROTEIN 6"/>
    <property type="match status" value="1"/>
</dbReference>
<dbReference type="RefSeq" id="WP_016424330.1">
    <property type="nucleotide sequence ID" value="NZ_CABKRV010000001.1"/>
</dbReference>
<organism evidence="10">
    <name type="scientific">Staphylococcus schleiferi</name>
    <dbReference type="NCBI Taxonomy" id="1295"/>
    <lineage>
        <taxon>Bacteria</taxon>
        <taxon>Bacillati</taxon>
        <taxon>Bacillota</taxon>
        <taxon>Bacilli</taxon>
        <taxon>Bacillales</taxon>
        <taxon>Staphylococcaceae</taxon>
        <taxon>Staphylococcus</taxon>
    </lineage>
</organism>
<feature type="transmembrane region" description="Helical" evidence="7">
    <location>
        <begin position="154"/>
        <end position="175"/>
    </location>
</feature>
<evidence type="ECO:0000313" key="12">
    <source>
        <dbReference type="Proteomes" id="UP000572988"/>
    </source>
</evidence>
<dbReference type="Proteomes" id="UP000264146">
    <property type="component" value="Chromosome"/>
</dbReference>
<evidence type="ECO:0000313" key="8">
    <source>
        <dbReference type="EMBL" id="CAD7360610.1"/>
    </source>
</evidence>
<proteinExistence type="inferred from homology"/>
<evidence type="ECO:0000256" key="5">
    <source>
        <dbReference type="ARBA" id="ARBA00022989"/>
    </source>
</evidence>
<keyword evidence="3" id="KW-0813">Transport</keyword>
<evidence type="ECO:0000256" key="6">
    <source>
        <dbReference type="ARBA" id="ARBA00023136"/>
    </source>
</evidence>
<evidence type="ECO:0000256" key="4">
    <source>
        <dbReference type="ARBA" id="ARBA00022692"/>
    </source>
</evidence>
<comment type="subcellular location">
    <subcellularLocation>
        <location evidence="1">Cell membrane</location>
        <topology evidence="1">Multi-pass membrane protein</topology>
    </subcellularLocation>
</comment>
<keyword evidence="4 7" id="KW-0812">Transmembrane</keyword>
<name>A0A7Z7VXZ2_STASC</name>
<feature type="transmembrane region" description="Helical" evidence="7">
    <location>
        <begin position="41"/>
        <end position="61"/>
    </location>
</feature>
<evidence type="ECO:0000313" key="10">
    <source>
        <dbReference type="EMBL" id="SUM90219.1"/>
    </source>
</evidence>
<accession>A0A7Z7VXZ2</accession>
<dbReference type="GO" id="GO:0022857">
    <property type="term" value="F:transmembrane transporter activity"/>
    <property type="evidence" value="ECO:0007669"/>
    <property type="project" value="InterPro"/>
</dbReference>
<feature type="transmembrane region" description="Helical" evidence="7">
    <location>
        <begin position="286"/>
        <end position="307"/>
    </location>
</feature>
<evidence type="ECO:0000256" key="7">
    <source>
        <dbReference type="SAM" id="Phobius"/>
    </source>
</evidence>
<dbReference type="Proteomes" id="UP000572988">
    <property type="component" value="Unassembled WGS sequence"/>
</dbReference>
<keyword evidence="6 7" id="KW-0472">Membrane</keyword>
<dbReference type="EMBL" id="POVK01000060">
    <property type="protein sequence ID" value="NHA35123.1"/>
    <property type="molecule type" value="Genomic_DNA"/>
</dbReference>
<reference evidence="9 12" key="1">
    <citation type="submission" date="2018-01" db="EMBL/GenBank/DDBJ databases">
        <title>Complete genome sequence of Staphylococcus Scheliferi isolated from human.</title>
        <authorList>
            <person name="Abouelkhair M.A."/>
            <person name="Bemis D.A."/>
            <person name="Kania S.A."/>
        </authorList>
    </citation>
    <scope>NUCLEOTIDE SEQUENCE [LARGE SCALE GENOMIC DNA]</scope>
    <source>
        <strain evidence="9 12">ATCC 43808</strain>
    </source>
</reference>
<dbReference type="Pfam" id="PF07690">
    <property type="entry name" value="MFS_1"/>
    <property type="match status" value="1"/>
</dbReference>
<feature type="transmembrane region" description="Helical" evidence="7">
    <location>
        <begin position="94"/>
        <end position="117"/>
    </location>
</feature>
<feature type="transmembrane region" description="Helical" evidence="7">
    <location>
        <begin position="129"/>
        <end position="148"/>
    </location>
</feature>
<comment type="similarity">
    <text evidence="2">Belongs to the major facilitator superfamily.</text>
</comment>
<protein>
    <submittedName>
        <fullName evidence="10">Glucose/mannose:H(+) symporter</fullName>
    </submittedName>
    <submittedName>
        <fullName evidence="9">MFS transporter</fullName>
    </submittedName>
</protein>
<keyword evidence="5 7" id="KW-1133">Transmembrane helix</keyword>
<feature type="transmembrane region" description="Helical" evidence="7">
    <location>
        <begin position="319"/>
        <end position="339"/>
    </location>
</feature>
<dbReference type="InterPro" id="IPR051788">
    <property type="entry name" value="MFS_Transporter"/>
</dbReference>
<dbReference type="EMBL" id="LR962863">
    <property type="protein sequence ID" value="CAD7360610.1"/>
    <property type="molecule type" value="Genomic_DNA"/>
</dbReference>
<evidence type="ECO:0000256" key="3">
    <source>
        <dbReference type="ARBA" id="ARBA00022448"/>
    </source>
</evidence>
<feature type="transmembrane region" description="Helical" evidence="7">
    <location>
        <begin position="345"/>
        <end position="367"/>
    </location>
</feature>
<dbReference type="AlphaFoldDB" id="A0A7Z7VXZ2"/>
<keyword evidence="12" id="KW-1185">Reference proteome</keyword>
<feature type="transmembrane region" description="Helical" evidence="7">
    <location>
        <begin position="73"/>
        <end position="88"/>
    </location>
</feature>
<evidence type="ECO:0000313" key="9">
    <source>
        <dbReference type="EMBL" id="NHA35123.1"/>
    </source>
</evidence>
<feature type="transmembrane region" description="Helical" evidence="7">
    <location>
        <begin position="264"/>
        <end position="280"/>
    </location>
</feature>
<feature type="transmembrane region" description="Helical" evidence="7">
    <location>
        <begin position="232"/>
        <end position="252"/>
    </location>
</feature>
<gene>
    <name evidence="10" type="primary">glcP</name>
    <name evidence="9" type="ORF">C1O36_11710</name>
    <name evidence="10" type="ORF">NCTC12218_02287</name>
</gene>
<reference evidence="10" key="2">
    <citation type="submission" date="2018-06" db="EMBL/GenBank/DDBJ databases">
        <authorList>
            <consortium name="Pathogen Informatics"/>
            <person name="Doyle S."/>
        </authorList>
    </citation>
    <scope>NUCLEOTIDE SEQUENCE [LARGE SCALE GENOMIC DNA]</scope>
    <source>
        <strain evidence="10">NCTC12218</strain>
    </source>
</reference>
<evidence type="ECO:0000256" key="1">
    <source>
        <dbReference type="ARBA" id="ARBA00004651"/>
    </source>
</evidence>
<dbReference type="InterPro" id="IPR011701">
    <property type="entry name" value="MFS"/>
</dbReference>
<dbReference type="GO" id="GO:0005886">
    <property type="term" value="C:plasma membrane"/>
    <property type="evidence" value="ECO:0007669"/>
    <property type="project" value="UniProtKB-SubCell"/>
</dbReference>
<dbReference type="InterPro" id="IPR036259">
    <property type="entry name" value="MFS_trans_sf"/>
</dbReference>
<dbReference type="PANTHER" id="PTHR23514">
    <property type="entry name" value="BYPASS OF STOP CODON PROTEIN 6"/>
    <property type="match status" value="1"/>
</dbReference>
<reference evidence="8 11" key="3">
    <citation type="submission" date="2020-11" db="EMBL/GenBank/DDBJ databases">
        <authorList>
            <consortium name="Pathogen Informatics"/>
        </authorList>
    </citation>
    <scope>NUCLEOTIDE SEQUENCE [LARGE SCALE GENOMIC DNA]</scope>
    <source>
        <strain evidence="8 11">NCTC12218</strain>
    </source>
</reference>
<feature type="transmembrane region" description="Helical" evidence="7">
    <location>
        <begin position="7"/>
        <end position="29"/>
    </location>
</feature>
<feature type="transmembrane region" description="Helical" evidence="7">
    <location>
        <begin position="196"/>
        <end position="212"/>
    </location>
</feature>
<dbReference type="SUPFAM" id="SSF103473">
    <property type="entry name" value="MFS general substrate transporter"/>
    <property type="match status" value="1"/>
</dbReference>
<evidence type="ECO:0000256" key="2">
    <source>
        <dbReference type="ARBA" id="ARBA00008335"/>
    </source>
</evidence>